<evidence type="ECO:0000313" key="2">
    <source>
        <dbReference type="EMBL" id="MCT4334338.1"/>
    </source>
</evidence>
<accession>A0ABT2KCR9</accession>
<dbReference type="InterPro" id="IPR005163">
    <property type="entry name" value="Tri_helical_YiiM-like"/>
</dbReference>
<dbReference type="InterPro" id="IPR011037">
    <property type="entry name" value="Pyrv_Knase-like_insert_dom_sf"/>
</dbReference>
<organism evidence="2 3">
    <name type="scientific">Paracoccus maritimus</name>
    <dbReference type="NCBI Taxonomy" id="2933292"/>
    <lineage>
        <taxon>Bacteria</taxon>
        <taxon>Pseudomonadati</taxon>
        <taxon>Pseudomonadota</taxon>
        <taxon>Alphaproteobacteria</taxon>
        <taxon>Rhodobacterales</taxon>
        <taxon>Paracoccaceae</taxon>
        <taxon>Paracoccus</taxon>
    </lineage>
</organism>
<keyword evidence="3" id="KW-1185">Reference proteome</keyword>
<name>A0ABT2KCR9_9RHOB</name>
<proteinExistence type="predicted"/>
<dbReference type="Pfam" id="PF03473">
    <property type="entry name" value="MOSC"/>
    <property type="match status" value="1"/>
</dbReference>
<evidence type="ECO:0000259" key="1">
    <source>
        <dbReference type="PROSITE" id="PS51340"/>
    </source>
</evidence>
<dbReference type="Proteomes" id="UP001320702">
    <property type="component" value="Unassembled WGS sequence"/>
</dbReference>
<evidence type="ECO:0000313" key="3">
    <source>
        <dbReference type="Proteomes" id="UP001320702"/>
    </source>
</evidence>
<reference evidence="2 3" key="1">
    <citation type="submission" date="2022-04" db="EMBL/GenBank/DDBJ databases">
        <title>Paracoccus sp. YLB-12 draft genome sequence.</title>
        <authorList>
            <person name="Yu L."/>
        </authorList>
    </citation>
    <scope>NUCLEOTIDE SEQUENCE [LARGE SCALE GENOMIC DNA]</scope>
    <source>
        <strain evidence="2 3">YLB-12</strain>
    </source>
</reference>
<gene>
    <name evidence="2" type="ORF">MU516_15855</name>
</gene>
<sequence>MPEFLVSQVRVGRVKPLRAEAIPSGIRKYSVAGPIAAAVCGLDGDEQGDRRNHGGPDKAIHAYAAAHYPAWRNDLPELAAEFQPGAFGENLVVHGAVEADICLGDQSTLGEALLEVSQARQPCWRLNLRFQRHDMARRVQESGRTGWYFRVLKPGHIAPGQTARLVERPHPEWSLDRVWTLLYRDRNNRTALTAFAALPGLPERWRNMAEARLANGRTEDWTRRLETPA</sequence>
<dbReference type="InterPro" id="IPR005302">
    <property type="entry name" value="MoCF_Sase_C"/>
</dbReference>
<comment type="caution">
    <text evidence="2">The sequence shown here is derived from an EMBL/GenBank/DDBJ whole genome shotgun (WGS) entry which is preliminary data.</text>
</comment>
<dbReference type="RefSeq" id="WP_260278252.1">
    <property type="nucleotide sequence ID" value="NZ_JANAVZ010000010.1"/>
</dbReference>
<dbReference type="PANTHER" id="PTHR30212:SF2">
    <property type="entry name" value="PROTEIN YIIM"/>
    <property type="match status" value="1"/>
</dbReference>
<dbReference type="EMBL" id="JANAVZ010000010">
    <property type="protein sequence ID" value="MCT4334338.1"/>
    <property type="molecule type" value="Genomic_DNA"/>
</dbReference>
<dbReference type="Pfam" id="PF03475">
    <property type="entry name" value="YiiM_3-alpha"/>
    <property type="match status" value="1"/>
</dbReference>
<dbReference type="Gene3D" id="2.40.33.20">
    <property type="entry name" value="PK beta-barrel domain-like"/>
    <property type="match status" value="1"/>
</dbReference>
<dbReference type="InterPro" id="IPR052353">
    <property type="entry name" value="Benzoxazolinone_Detox_Enz"/>
</dbReference>
<dbReference type="SUPFAM" id="SSF50800">
    <property type="entry name" value="PK beta-barrel domain-like"/>
    <property type="match status" value="1"/>
</dbReference>
<dbReference type="PROSITE" id="PS51340">
    <property type="entry name" value="MOSC"/>
    <property type="match status" value="1"/>
</dbReference>
<dbReference type="PANTHER" id="PTHR30212">
    <property type="entry name" value="PROTEIN YIIM"/>
    <property type="match status" value="1"/>
</dbReference>
<protein>
    <submittedName>
        <fullName evidence="2">MOSC domain-containing protein</fullName>
    </submittedName>
</protein>
<feature type="domain" description="MOSC" evidence="1">
    <location>
        <begin position="29"/>
        <end position="166"/>
    </location>
</feature>